<dbReference type="Proteomes" id="UP000197290">
    <property type="component" value="Unassembled WGS sequence"/>
</dbReference>
<accession>A0A245ZHN1</accession>
<name>A0A245ZHN1_9SPHN</name>
<gene>
    <name evidence="2" type="ORF">SPDO_22190</name>
</gene>
<comment type="caution">
    <text evidence="2">The sequence shown here is derived from an EMBL/GenBank/DDBJ whole genome shotgun (WGS) entry which is preliminary data.</text>
</comment>
<evidence type="ECO:0000313" key="3">
    <source>
        <dbReference type="Proteomes" id="UP000197290"/>
    </source>
</evidence>
<sequence length="67" mass="7895">MLARVGRLERTDTPVPSPFERDYGSLEHMAAAWRAMMDAGTLDRLDGEHLITIIVRWHTDRCWDLWR</sequence>
<evidence type="ECO:0000313" key="2">
    <source>
        <dbReference type="EMBL" id="OWK29238.1"/>
    </source>
</evidence>
<organism evidence="2 3">
    <name type="scientific">Sphingomonas dokdonensis</name>
    <dbReference type="NCBI Taxonomy" id="344880"/>
    <lineage>
        <taxon>Bacteria</taxon>
        <taxon>Pseudomonadati</taxon>
        <taxon>Pseudomonadota</taxon>
        <taxon>Alphaproteobacteria</taxon>
        <taxon>Sphingomonadales</taxon>
        <taxon>Sphingomonadaceae</taxon>
        <taxon>Sphingomonas</taxon>
    </lineage>
</organism>
<feature type="region of interest" description="Disordered" evidence="1">
    <location>
        <begin position="1"/>
        <end position="20"/>
    </location>
</feature>
<keyword evidence="3" id="KW-1185">Reference proteome</keyword>
<dbReference type="RefSeq" id="WP_143559642.1">
    <property type="nucleotide sequence ID" value="NZ_NBBI01000004.1"/>
</dbReference>
<reference evidence="2 3" key="1">
    <citation type="submission" date="2017-03" db="EMBL/GenBank/DDBJ databases">
        <title>Genome sequence of Sphingomonas dokdonensis DSM 21029.</title>
        <authorList>
            <person name="Poehlein A."/>
            <person name="Wuebbeler J.H."/>
            <person name="Steinbuechel A."/>
            <person name="Daniel R."/>
        </authorList>
    </citation>
    <scope>NUCLEOTIDE SEQUENCE [LARGE SCALE GENOMIC DNA]</scope>
    <source>
        <strain evidence="2 3">DSM 21029</strain>
    </source>
</reference>
<evidence type="ECO:0000256" key="1">
    <source>
        <dbReference type="SAM" id="MobiDB-lite"/>
    </source>
</evidence>
<feature type="compositionally biased region" description="Basic and acidic residues" evidence="1">
    <location>
        <begin position="1"/>
        <end position="12"/>
    </location>
</feature>
<proteinExistence type="predicted"/>
<dbReference type="EMBL" id="NBBI01000004">
    <property type="protein sequence ID" value="OWK29238.1"/>
    <property type="molecule type" value="Genomic_DNA"/>
</dbReference>
<protein>
    <submittedName>
        <fullName evidence="2">Uncharacterized protein</fullName>
    </submittedName>
</protein>
<dbReference type="AlphaFoldDB" id="A0A245ZHN1"/>